<comment type="similarity">
    <text evidence="9 10">Belongs to the TRAFAC class myosin-kinesin ATPase superfamily. Kinesin family.</text>
</comment>
<keyword evidence="2" id="KW-0963">Cytoplasm</keyword>
<dbReference type="InterPro" id="IPR001752">
    <property type="entry name" value="Kinesin_motor_dom"/>
</dbReference>
<evidence type="ECO:0000256" key="10">
    <source>
        <dbReference type="RuleBase" id="RU000394"/>
    </source>
</evidence>
<feature type="non-terminal residue" evidence="13">
    <location>
        <position position="475"/>
    </location>
</feature>
<keyword evidence="7 9" id="KW-0505">Motor protein</keyword>
<dbReference type="PANTHER" id="PTHR47969:SF21">
    <property type="entry name" value="KINESIN-LIKE PROTEIN"/>
    <property type="match status" value="1"/>
</dbReference>
<dbReference type="Pfam" id="PF00225">
    <property type="entry name" value="Kinesin"/>
    <property type="match status" value="1"/>
</dbReference>
<evidence type="ECO:0000256" key="11">
    <source>
        <dbReference type="SAM" id="MobiDB-lite"/>
    </source>
</evidence>
<dbReference type="PROSITE" id="PS00411">
    <property type="entry name" value="KINESIN_MOTOR_1"/>
    <property type="match status" value="1"/>
</dbReference>
<keyword evidence="3 10" id="KW-0493">Microtubule</keyword>
<dbReference type="AlphaFoldDB" id="A0A3R6Y658"/>
<gene>
    <name evidence="13" type="ORF">DYB35_013018</name>
</gene>
<dbReference type="InterPro" id="IPR019821">
    <property type="entry name" value="Kinesin_motor_CS"/>
</dbReference>
<dbReference type="SUPFAM" id="SSF52540">
    <property type="entry name" value="P-loop containing nucleoside triphosphate hydrolases"/>
    <property type="match status" value="1"/>
</dbReference>
<dbReference type="VEuPathDB" id="FungiDB:H257_07697"/>
<dbReference type="GO" id="GO:0005524">
    <property type="term" value="F:ATP binding"/>
    <property type="evidence" value="ECO:0007669"/>
    <property type="project" value="UniProtKB-UniRule"/>
</dbReference>
<dbReference type="InterPro" id="IPR036961">
    <property type="entry name" value="Kinesin_motor_dom_sf"/>
</dbReference>
<evidence type="ECO:0000256" key="6">
    <source>
        <dbReference type="ARBA" id="ARBA00023054"/>
    </source>
</evidence>
<evidence type="ECO:0000256" key="4">
    <source>
        <dbReference type="ARBA" id="ARBA00022741"/>
    </source>
</evidence>
<comment type="subcellular location">
    <subcellularLocation>
        <location evidence="1">Cytoplasm</location>
        <location evidence="1">Cytoskeleton</location>
    </subcellularLocation>
</comment>
<feature type="binding site" evidence="9">
    <location>
        <begin position="94"/>
        <end position="101"/>
    </location>
    <ligand>
        <name>ATP</name>
        <dbReference type="ChEBI" id="CHEBI:30616"/>
    </ligand>
</feature>
<keyword evidence="6" id="KW-0175">Coiled coil</keyword>
<name>A0A3R6Y658_APHAT</name>
<dbReference type="InterPro" id="IPR027417">
    <property type="entry name" value="P-loop_NTPase"/>
</dbReference>
<evidence type="ECO:0000256" key="3">
    <source>
        <dbReference type="ARBA" id="ARBA00022701"/>
    </source>
</evidence>
<evidence type="ECO:0000313" key="14">
    <source>
        <dbReference type="Proteomes" id="UP000285712"/>
    </source>
</evidence>
<reference evidence="13 14" key="1">
    <citation type="submission" date="2018-08" db="EMBL/GenBank/DDBJ databases">
        <title>Aphanomyces genome sequencing and annotation.</title>
        <authorList>
            <person name="Minardi D."/>
            <person name="Oidtmann B."/>
            <person name="Van Der Giezen M."/>
            <person name="Studholme D.J."/>
        </authorList>
    </citation>
    <scope>NUCLEOTIDE SEQUENCE [LARGE SCALE GENOMIC DNA]</scope>
    <source>
        <strain evidence="13 14">Sv</strain>
    </source>
</reference>
<dbReference type="Proteomes" id="UP000285712">
    <property type="component" value="Unassembled WGS sequence"/>
</dbReference>
<dbReference type="SMART" id="SM00129">
    <property type="entry name" value="KISc"/>
    <property type="match status" value="1"/>
</dbReference>
<evidence type="ECO:0000256" key="1">
    <source>
        <dbReference type="ARBA" id="ARBA00004245"/>
    </source>
</evidence>
<dbReference type="Gene3D" id="3.40.850.10">
    <property type="entry name" value="Kinesin motor domain"/>
    <property type="match status" value="1"/>
</dbReference>
<evidence type="ECO:0000313" key="13">
    <source>
        <dbReference type="EMBL" id="RHZ02099.1"/>
    </source>
</evidence>
<keyword evidence="4 9" id="KW-0547">Nucleotide-binding</keyword>
<protein>
    <recommendedName>
        <fullName evidence="10">Kinesin-like protein</fullName>
    </recommendedName>
</protein>
<feature type="region of interest" description="Disordered" evidence="11">
    <location>
        <begin position="24"/>
        <end position="52"/>
    </location>
</feature>
<keyword evidence="8" id="KW-0206">Cytoskeleton</keyword>
<feature type="compositionally biased region" description="Basic and acidic residues" evidence="11">
    <location>
        <begin position="459"/>
        <end position="475"/>
    </location>
</feature>
<evidence type="ECO:0000256" key="5">
    <source>
        <dbReference type="ARBA" id="ARBA00022840"/>
    </source>
</evidence>
<comment type="caution">
    <text evidence="13">The sequence shown here is derived from an EMBL/GenBank/DDBJ whole genome shotgun (WGS) entry which is preliminary data.</text>
</comment>
<feature type="domain" description="Kinesin motor" evidence="12">
    <location>
        <begin position="7"/>
        <end position="338"/>
    </location>
</feature>
<dbReference type="GO" id="GO:0005874">
    <property type="term" value="C:microtubule"/>
    <property type="evidence" value="ECO:0007669"/>
    <property type="project" value="UniProtKB-KW"/>
</dbReference>
<evidence type="ECO:0000256" key="8">
    <source>
        <dbReference type="ARBA" id="ARBA00023212"/>
    </source>
</evidence>
<evidence type="ECO:0000256" key="2">
    <source>
        <dbReference type="ARBA" id="ARBA00022490"/>
    </source>
</evidence>
<dbReference type="InterPro" id="IPR027640">
    <property type="entry name" value="Kinesin-like_fam"/>
</dbReference>
<feature type="region of interest" description="Disordered" evidence="11">
    <location>
        <begin position="455"/>
        <end position="475"/>
    </location>
</feature>
<keyword evidence="5 9" id="KW-0067">ATP-binding</keyword>
<organism evidence="13 14">
    <name type="scientific">Aphanomyces astaci</name>
    <name type="common">Crayfish plague agent</name>
    <dbReference type="NCBI Taxonomy" id="112090"/>
    <lineage>
        <taxon>Eukaryota</taxon>
        <taxon>Sar</taxon>
        <taxon>Stramenopiles</taxon>
        <taxon>Oomycota</taxon>
        <taxon>Saprolegniomycetes</taxon>
        <taxon>Saprolegniales</taxon>
        <taxon>Verrucalvaceae</taxon>
        <taxon>Aphanomyces</taxon>
    </lineage>
</organism>
<dbReference type="GO" id="GO:0003777">
    <property type="term" value="F:microtubule motor activity"/>
    <property type="evidence" value="ECO:0007669"/>
    <property type="project" value="InterPro"/>
</dbReference>
<dbReference type="FunFam" id="3.40.850.10:FF:000029">
    <property type="entry name" value="Kinesin-like protein KIF17"/>
    <property type="match status" value="1"/>
</dbReference>
<dbReference type="PROSITE" id="PS50067">
    <property type="entry name" value="KINESIN_MOTOR_2"/>
    <property type="match status" value="1"/>
</dbReference>
<evidence type="ECO:0000256" key="7">
    <source>
        <dbReference type="ARBA" id="ARBA00023175"/>
    </source>
</evidence>
<proteinExistence type="inferred from homology"/>
<dbReference type="GO" id="GO:0008017">
    <property type="term" value="F:microtubule binding"/>
    <property type="evidence" value="ECO:0007669"/>
    <property type="project" value="InterPro"/>
</dbReference>
<dbReference type="EMBL" id="QUTG01000463">
    <property type="protein sequence ID" value="RHZ02099.1"/>
    <property type="molecule type" value="Genomic_DNA"/>
</dbReference>
<dbReference type="GO" id="GO:0007018">
    <property type="term" value="P:microtubule-based movement"/>
    <property type="evidence" value="ECO:0007669"/>
    <property type="project" value="InterPro"/>
</dbReference>
<accession>A0A3R6Y658</accession>
<evidence type="ECO:0000259" key="12">
    <source>
        <dbReference type="PROSITE" id="PS50067"/>
    </source>
</evidence>
<sequence>MSNRSESVKVVVRIRPLSTKEKQDGRTYIVFSKPEEGEISLNNPESDDREPPKKFTFDASFGHDSEQMDVYQHAARDIVDSVVDGFNGTIFAYGQTGAGKSHTMEGYNDPPELRGIIPNSFKHIFDKIGSIPKTQFMVYASYLEIYNEEIRDLLAADPQNRLELKENMDTGIYVKDLISRQVTGVAEIDAVMQHGKKNRSVGATLMNQTSSRSHSMFIITVETATTGVDGKDHICVGKLNLVDLAGSERQAKTGATGDRMKEATKINLSLSALGNVISALVDGKSQHIPYRDSKLTRLLQDSLGGNAKTVMIANCGPADYNYNETLSTLRYANRAKNIKNKPKINEDPKDAKIREFQDKIKELREALAAQEKGMGIGGPHAMVDGKEGKTTMMQAAAPRIIEKVSHAWLTCIIEKTIVRREGVSEDELKKLQEDAVREKNELKKKAQVEMKALLASQSKTEEERDRLAAQLQEKA</sequence>
<evidence type="ECO:0000256" key="9">
    <source>
        <dbReference type="PROSITE-ProRule" id="PRU00283"/>
    </source>
</evidence>
<dbReference type="PRINTS" id="PR00380">
    <property type="entry name" value="KINESINHEAVY"/>
</dbReference>
<dbReference type="PANTHER" id="PTHR47969">
    <property type="entry name" value="CHROMOSOME-ASSOCIATED KINESIN KIF4A-RELATED"/>
    <property type="match status" value="1"/>
</dbReference>